<sequence length="113" mass="13244">MPRIIEKSPPEEKIQGKTWYQIYPKDHDSENPVNESQEGSCLRYFRRGANRKPQTRSTTKRTRTEASKGYPRLIKCSRWTQLKQDDSNQDPYMNPGNPGYCLECCKEDTLRGE</sequence>
<evidence type="ECO:0000256" key="1">
    <source>
        <dbReference type="SAM" id="MobiDB-lite"/>
    </source>
</evidence>
<reference evidence="2" key="2">
    <citation type="journal article" date="2024" name="Plant">
        <title>Genomic evolution and insights into agronomic trait innovations of Sesamum species.</title>
        <authorList>
            <person name="Miao H."/>
            <person name="Wang L."/>
            <person name="Qu L."/>
            <person name="Liu H."/>
            <person name="Sun Y."/>
            <person name="Le M."/>
            <person name="Wang Q."/>
            <person name="Wei S."/>
            <person name="Zheng Y."/>
            <person name="Lin W."/>
            <person name="Duan Y."/>
            <person name="Cao H."/>
            <person name="Xiong S."/>
            <person name="Wang X."/>
            <person name="Wei L."/>
            <person name="Li C."/>
            <person name="Ma Q."/>
            <person name="Ju M."/>
            <person name="Zhao R."/>
            <person name="Li G."/>
            <person name="Mu C."/>
            <person name="Tian Q."/>
            <person name="Mei H."/>
            <person name="Zhang T."/>
            <person name="Gao T."/>
            <person name="Zhang H."/>
        </authorList>
    </citation>
    <scope>NUCLEOTIDE SEQUENCE</scope>
    <source>
        <strain evidence="2">3651</strain>
    </source>
</reference>
<feature type="region of interest" description="Disordered" evidence="1">
    <location>
        <begin position="24"/>
        <end position="67"/>
    </location>
</feature>
<evidence type="ECO:0000313" key="3">
    <source>
        <dbReference type="Proteomes" id="UP001293254"/>
    </source>
</evidence>
<proteinExistence type="predicted"/>
<evidence type="ECO:0000313" key="2">
    <source>
        <dbReference type="EMBL" id="KAK4438510.1"/>
    </source>
</evidence>
<dbReference type="AlphaFoldDB" id="A0AAE1YXC4"/>
<name>A0AAE1YXC4_9LAMI</name>
<dbReference type="Proteomes" id="UP001293254">
    <property type="component" value="Unassembled WGS sequence"/>
</dbReference>
<gene>
    <name evidence="2" type="ORF">Salat_0185300</name>
</gene>
<accession>A0AAE1YXC4</accession>
<protein>
    <submittedName>
        <fullName evidence="2">Uncharacterized protein</fullName>
    </submittedName>
</protein>
<feature type="compositionally biased region" description="Basic residues" evidence="1">
    <location>
        <begin position="44"/>
        <end position="61"/>
    </location>
</feature>
<comment type="caution">
    <text evidence="2">The sequence shown here is derived from an EMBL/GenBank/DDBJ whole genome shotgun (WGS) entry which is preliminary data.</text>
</comment>
<organism evidence="2 3">
    <name type="scientific">Sesamum alatum</name>
    <dbReference type="NCBI Taxonomy" id="300844"/>
    <lineage>
        <taxon>Eukaryota</taxon>
        <taxon>Viridiplantae</taxon>
        <taxon>Streptophyta</taxon>
        <taxon>Embryophyta</taxon>
        <taxon>Tracheophyta</taxon>
        <taxon>Spermatophyta</taxon>
        <taxon>Magnoliopsida</taxon>
        <taxon>eudicotyledons</taxon>
        <taxon>Gunneridae</taxon>
        <taxon>Pentapetalae</taxon>
        <taxon>asterids</taxon>
        <taxon>lamiids</taxon>
        <taxon>Lamiales</taxon>
        <taxon>Pedaliaceae</taxon>
        <taxon>Sesamum</taxon>
    </lineage>
</organism>
<keyword evidence="3" id="KW-1185">Reference proteome</keyword>
<dbReference type="EMBL" id="JACGWO010000001">
    <property type="protein sequence ID" value="KAK4438510.1"/>
    <property type="molecule type" value="Genomic_DNA"/>
</dbReference>
<reference evidence="2" key="1">
    <citation type="submission" date="2020-06" db="EMBL/GenBank/DDBJ databases">
        <authorList>
            <person name="Li T."/>
            <person name="Hu X."/>
            <person name="Zhang T."/>
            <person name="Song X."/>
            <person name="Zhang H."/>
            <person name="Dai N."/>
            <person name="Sheng W."/>
            <person name="Hou X."/>
            <person name="Wei L."/>
        </authorList>
    </citation>
    <scope>NUCLEOTIDE SEQUENCE</scope>
    <source>
        <strain evidence="2">3651</strain>
        <tissue evidence="2">Leaf</tissue>
    </source>
</reference>